<evidence type="ECO:0000313" key="7">
    <source>
        <dbReference type="Proteomes" id="UP000054538"/>
    </source>
</evidence>
<dbReference type="PROSITE" id="PS51257">
    <property type="entry name" value="PROKAR_LIPOPROTEIN"/>
    <property type="match status" value="1"/>
</dbReference>
<dbReference type="InterPro" id="IPR012132">
    <property type="entry name" value="GMC_OxRdtase"/>
</dbReference>
<dbReference type="InterPro" id="IPR036188">
    <property type="entry name" value="FAD/NAD-bd_sf"/>
</dbReference>
<dbReference type="OrthoDB" id="269227at2759"/>
<evidence type="ECO:0000259" key="5">
    <source>
        <dbReference type="PROSITE" id="PS00624"/>
    </source>
</evidence>
<dbReference type="PANTHER" id="PTHR11552:SF147">
    <property type="entry name" value="CHOLINE DEHYDROGENASE, MITOCHONDRIAL"/>
    <property type="match status" value="1"/>
</dbReference>
<comment type="cofactor">
    <cofactor evidence="1">
        <name>FAD</name>
        <dbReference type="ChEBI" id="CHEBI:57692"/>
    </cofactor>
</comment>
<comment type="similarity">
    <text evidence="2">Belongs to the GMC oxidoreductase family.</text>
</comment>
<protein>
    <submittedName>
        <fullName evidence="6">GMC oxidoreductase</fullName>
    </submittedName>
</protein>
<reference evidence="7" key="2">
    <citation type="submission" date="2015-01" db="EMBL/GenBank/DDBJ databases">
        <title>Evolutionary Origins and Diversification of the Mycorrhizal Mutualists.</title>
        <authorList>
            <consortium name="DOE Joint Genome Institute"/>
            <consortium name="Mycorrhizal Genomics Consortium"/>
            <person name="Kohler A."/>
            <person name="Kuo A."/>
            <person name="Nagy L.G."/>
            <person name="Floudas D."/>
            <person name="Copeland A."/>
            <person name="Barry K.W."/>
            <person name="Cichocki N."/>
            <person name="Veneault-Fourrey C."/>
            <person name="LaButti K."/>
            <person name="Lindquist E.A."/>
            <person name="Lipzen A."/>
            <person name="Lundell T."/>
            <person name="Morin E."/>
            <person name="Murat C."/>
            <person name="Riley R."/>
            <person name="Ohm R."/>
            <person name="Sun H."/>
            <person name="Tunlid A."/>
            <person name="Henrissat B."/>
            <person name="Grigoriev I.V."/>
            <person name="Hibbett D.S."/>
            <person name="Martin F."/>
        </authorList>
    </citation>
    <scope>NUCLEOTIDE SEQUENCE [LARGE SCALE GENOMIC DNA]</scope>
    <source>
        <strain evidence="7">Ve08.2h10</strain>
    </source>
</reference>
<dbReference type="PROSITE" id="PS00624">
    <property type="entry name" value="GMC_OXRED_2"/>
    <property type="match status" value="1"/>
</dbReference>
<keyword evidence="7" id="KW-1185">Reference proteome</keyword>
<organism evidence="6 7">
    <name type="scientific">Paxillus rubicundulus Ve08.2h10</name>
    <dbReference type="NCBI Taxonomy" id="930991"/>
    <lineage>
        <taxon>Eukaryota</taxon>
        <taxon>Fungi</taxon>
        <taxon>Dikarya</taxon>
        <taxon>Basidiomycota</taxon>
        <taxon>Agaricomycotina</taxon>
        <taxon>Agaricomycetes</taxon>
        <taxon>Agaricomycetidae</taxon>
        <taxon>Boletales</taxon>
        <taxon>Paxilineae</taxon>
        <taxon>Paxillaceae</taxon>
        <taxon>Paxillus</taxon>
    </lineage>
</organism>
<dbReference type="PANTHER" id="PTHR11552">
    <property type="entry name" value="GLUCOSE-METHANOL-CHOLINE GMC OXIDOREDUCTASE"/>
    <property type="match status" value="1"/>
</dbReference>
<feature type="non-terminal residue" evidence="6">
    <location>
        <position position="285"/>
    </location>
</feature>
<keyword evidence="3" id="KW-0285">Flavoprotein</keyword>
<evidence type="ECO:0000256" key="2">
    <source>
        <dbReference type="ARBA" id="ARBA00010790"/>
    </source>
</evidence>
<feature type="domain" description="Glucose-methanol-choline oxidoreductase N-terminal" evidence="5">
    <location>
        <begin position="263"/>
        <end position="277"/>
    </location>
</feature>
<keyword evidence="4" id="KW-0274">FAD</keyword>
<name>A0A0D0C188_9AGAM</name>
<dbReference type="Gene3D" id="3.50.50.60">
    <property type="entry name" value="FAD/NAD(P)-binding domain"/>
    <property type="match status" value="1"/>
</dbReference>
<gene>
    <name evidence="6" type="ORF">PAXRUDRAFT_17809</name>
</gene>
<dbReference type="Proteomes" id="UP000054538">
    <property type="component" value="Unassembled WGS sequence"/>
</dbReference>
<dbReference type="GO" id="GO:0016614">
    <property type="term" value="F:oxidoreductase activity, acting on CH-OH group of donors"/>
    <property type="evidence" value="ECO:0007669"/>
    <property type="project" value="InterPro"/>
</dbReference>
<evidence type="ECO:0000313" key="6">
    <source>
        <dbReference type="EMBL" id="KIK76982.1"/>
    </source>
</evidence>
<dbReference type="STRING" id="930991.A0A0D0C188"/>
<reference evidence="6 7" key="1">
    <citation type="submission" date="2014-04" db="EMBL/GenBank/DDBJ databases">
        <authorList>
            <consortium name="DOE Joint Genome Institute"/>
            <person name="Kuo A."/>
            <person name="Kohler A."/>
            <person name="Jargeat P."/>
            <person name="Nagy L.G."/>
            <person name="Floudas D."/>
            <person name="Copeland A."/>
            <person name="Barry K.W."/>
            <person name="Cichocki N."/>
            <person name="Veneault-Fourrey C."/>
            <person name="LaButti K."/>
            <person name="Lindquist E.A."/>
            <person name="Lipzen A."/>
            <person name="Lundell T."/>
            <person name="Morin E."/>
            <person name="Murat C."/>
            <person name="Sun H."/>
            <person name="Tunlid A."/>
            <person name="Henrissat B."/>
            <person name="Grigoriev I.V."/>
            <person name="Hibbett D.S."/>
            <person name="Martin F."/>
            <person name="Nordberg H.P."/>
            <person name="Cantor M.N."/>
            <person name="Hua S.X."/>
        </authorList>
    </citation>
    <scope>NUCLEOTIDE SEQUENCE [LARGE SCALE GENOMIC DNA]</scope>
    <source>
        <strain evidence="6 7">Ve08.2h10</strain>
    </source>
</reference>
<evidence type="ECO:0000256" key="1">
    <source>
        <dbReference type="ARBA" id="ARBA00001974"/>
    </source>
</evidence>
<evidence type="ECO:0000256" key="3">
    <source>
        <dbReference type="ARBA" id="ARBA00022630"/>
    </source>
</evidence>
<dbReference type="HOGENOM" id="CLU_002865_1_0_1"/>
<accession>A0A0D0C188</accession>
<evidence type="ECO:0000256" key="4">
    <source>
        <dbReference type="ARBA" id="ARBA00022827"/>
    </source>
</evidence>
<dbReference type="InParanoid" id="A0A0D0C188"/>
<dbReference type="EMBL" id="KN827200">
    <property type="protein sequence ID" value="KIK76982.1"/>
    <property type="molecule type" value="Genomic_DNA"/>
</dbReference>
<dbReference type="GO" id="GO:0050660">
    <property type="term" value="F:flavin adenine dinucleotide binding"/>
    <property type="evidence" value="ECO:0007669"/>
    <property type="project" value="InterPro"/>
</dbReference>
<dbReference type="InterPro" id="IPR000172">
    <property type="entry name" value="GMC_OxRdtase_N"/>
</dbReference>
<proteinExistence type="inferred from homology"/>
<dbReference type="AlphaFoldDB" id="A0A0D0C188"/>
<dbReference type="SUPFAM" id="SSF51905">
    <property type="entry name" value="FAD/NAD(P)-binding domain"/>
    <property type="match status" value="1"/>
</dbReference>
<dbReference type="Gene3D" id="3.30.560.10">
    <property type="entry name" value="Glucose Oxidase, domain 3"/>
    <property type="match status" value="1"/>
</dbReference>
<sequence length="285" mass="30963">MGASFSRPAYVSDPYNVADNLYDYIIVGGGTAGCVLASRLSEDPNVSVLLVEAGGRSKRDWCYVTEPQSALNGRQLDYARGKMLGGSASINALVYHHCSPSDFDEWESKGAKGWGYQSLAPYLRKSEKFTPNASFPVNMEHRGTTGIWHTTYTYMHDISNRWIGAAEAVGIPHVPDLNTPREVLGVTKFATFVDQKGQRSSPATAFLSEDVLKRQNLTVVINALTTRILFSSDGRATAIELASDSTSRRYQVGANREIILAAGAINSPHLLMLSGIGDKEALGKL</sequence>
<dbReference type="Pfam" id="PF00732">
    <property type="entry name" value="GMC_oxred_N"/>
    <property type="match status" value="1"/>
</dbReference>